<dbReference type="OrthoDB" id="116445at2759"/>
<dbReference type="InterPro" id="IPR029466">
    <property type="entry name" value="NAM-associated_C"/>
</dbReference>
<dbReference type="HOGENOM" id="CLU_012390_7_2_1"/>
<evidence type="ECO:0000256" key="1">
    <source>
        <dbReference type="SAM" id="MobiDB-lite"/>
    </source>
</evidence>
<dbReference type="PANTHER" id="PTHR45125:SF3">
    <property type="entry name" value="NO-APICAL-MERISTEM-ASSOCIATED CARBOXY-TERMINAL DOMAIN PROTEIN"/>
    <property type="match status" value="1"/>
</dbReference>
<sequence length="285" mass="32113">MMMVLLTRTTTSMLIRLTPVKKVSKDPAVGTNQDGNTFWQRIRMVYHEAVPHPIRPLTSLKKQWSNHLQPSINKFRGMVHQVKEFAQSGASVEDQLNRALRLYSSDQQTHFKHLRCYNLLVKSPKWSNYCRDRNHEKKTDAAKKKQARSPSSEAPPATVLTPAPSDLVDPVSEFEGTSTEPSTLDRPIGKKRAKTLNQIAAKDTAWKGVASAHSKIASESKRFNDIISNNSESLKIIADNQSTSSQLSIMNQDLSGLDDEQKEFFRLKRAAILKRLQEQADSSSN</sequence>
<evidence type="ECO:0000313" key="3">
    <source>
        <dbReference type="EMBL" id="EHS63017.1"/>
    </source>
</evidence>
<dbReference type="PANTHER" id="PTHR45125">
    <property type="entry name" value="F21J9.4-RELATED"/>
    <property type="match status" value="1"/>
</dbReference>
<gene>
    <name evidence="3" type="ORF">PGTG_21309</name>
</gene>
<dbReference type="VEuPathDB" id="FungiDB:PGTG_21309"/>
<dbReference type="Proteomes" id="UP000008783">
    <property type="component" value="Unassembled WGS sequence"/>
</dbReference>
<dbReference type="Pfam" id="PF14303">
    <property type="entry name" value="NAM-associated"/>
    <property type="match status" value="1"/>
</dbReference>
<organism evidence="3 4">
    <name type="scientific">Puccinia graminis f. sp. tritici (strain CRL 75-36-700-3 / race SCCL)</name>
    <name type="common">Black stem rust fungus</name>
    <dbReference type="NCBI Taxonomy" id="418459"/>
    <lineage>
        <taxon>Eukaryota</taxon>
        <taxon>Fungi</taxon>
        <taxon>Dikarya</taxon>
        <taxon>Basidiomycota</taxon>
        <taxon>Pucciniomycotina</taxon>
        <taxon>Pucciniomycetes</taxon>
        <taxon>Pucciniales</taxon>
        <taxon>Pucciniaceae</taxon>
        <taxon>Puccinia</taxon>
    </lineage>
</organism>
<accession>H6QR42</accession>
<feature type="region of interest" description="Disordered" evidence="1">
    <location>
        <begin position="137"/>
        <end position="190"/>
    </location>
</feature>
<evidence type="ECO:0000313" key="4">
    <source>
        <dbReference type="Proteomes" id="UP000008783"/>
    </source>
</evidence>
<feature type="domain" description="No apical meristem-associated C-terminal" evidence="2">
    <location>
        <begin position="110"/>
        <end position="272"/>
    </location>
</feature>
<dbReference type="EMBL" id="DS178278">
    <property type="protein sequence ID" value="EHS63017.1"/>
    <property type="molecule type" value="Genomic_DNA"/>
</dbReference>
<reference evidence="4" key="1">
    <citation type="journal article" date="2011" name="Proc. Natl. Acad. Sci. U.S.A.">
        <title>Obligate biotrophy features unraveled by the genomic analysis of rust fungi.</title>
        <authorList>
            <person name="Duplessis S."/>
            <person name="Cuomo C.A."/>
            <person name="Lin Y.-C."/>
            <person name="Aerts A."/>
            <person name="Tisserant E."/>
            <person name="Veneault-Fourrey C."/>
            <person name="Joly D.L."/>
            <person name="Hacquard S."/>
            <person name="Amselem J."/>
            <person name="Cantarel B.L."/>
            <person name="Chiu R."/>
            <person name="Coutinho P.M."/>
            <person name="Feau N."/>
            <person name="Field M."/>
            <person name="Frey P."/>
            <person name="Gelhaye E."/>
            <person name="Goldberg J."/>
            <person name="Grabherr M.G."/>
            <person name="Kodira C.D."/>
            <person name="Kohler A."/>
            <person name="Kuees U."/>
            <person name="Lindquist E.A."/>
            <person name="Lucas S.M."/>
            <person name="Mago R."/>
            <person name="Mauceli E."/>
            <person name="Morin E."/>
            <person name="Murat C."/>
            <person name="Pangilinan J.L."/>
            <person name="Park R."/>
            <person name="Pearson M."/>
            <person name="Quesneville H."/>
            <person name="Rouhier N."/>
            <person name="Sakthikumar S."/>
            <person name="Salamov A.A."/>
            <person name="Schmutz J."/>
            <person name="Selles B."/>
            <person name="Shapiro H."/>
            <person name="Tanguay P."/>
            <person name="Tuskan G.A."/>
            <person name="Henrissat B."/>
            <person name="Van de Peer Y."/>
            <person name="Rouze P."/>
            <person name="Ellis J.G."/>
            <person name="Dodds P.N."/>
            <person name="Schein J.E."/>
            <person name="Zhong S."/>
            <person name="Hamelin R.C."/>
            <person name="Grigoriev I.V."/>
            <person name="Szabo L.J."/>
            <person name="Martin F."/>
        </authorList>
    </citation>
    <scope>NUCLEOTIDE SEQUENCE [LARGE SCALE GENOMIC DNA]</scope>
    <source>
        <strain evidence="4">CRL 75-36-700-3 / race SCCL</strain>
    </source>
</reference>
<dbReference type="GeneID" id="13540949"/>
<protein>
    <recommendedName>
        <fullName evidence="2">No apical meristem-associated C-terminal domain-containing protein</fullName>
    </recommendedName>
</protein>
<proteinExistence type="predicted"/>
<dbReference type="RefSeq" id="XP_003890021.1">
    <property type="nucleotide sequence ID" value="XM_003889972.1"/>
</dbReference>
<name>H6QR42_PUCGT</name>
<dbReference type="AlphaFoldDB" id="H6QR42"/>
<dbReference type="InParanoid" id="H6QR42"/>
<evidence type="ECO:0000259" key="2">
    <source>
        <dbReference type="Pfam" id="PF14303"/>
    </source>
</evidence>
<keyword evidence="4" id="KW-1185">Reference proteome</keyword>
<dbReference type="KEGG" id="pgr:PGTG_21309"/>